<feature type="non-terminal residue" evidence="1">
    <location>
        <position position="1"/>
    </location>
</feature>
<name>X1HT03_9ZZZZ</name>
<protein>
    <submittedName>
        <fullName evidence="1">Uncharacterized protein</fullName>
    </submittedName>
</protein>
<reference evidence="1" key="1">
    <citation type="journal article" date="2014" name="Front. Microbiol.">
        <title>High frequency of phylogenetically diverse reductive dehalogenase-homologous genes in deep subseafloor sedimentary metagenomes.</title>
        <authorList>
            <person name="Kawai M."/>
            <person name="Futagami T."/>
            <person name="Toyoda A."/>
            <person name="Takaki Y."/>
            <person name="Nishi S."/>
            <person name="Hori S."/>
            <person name="Arai W."/>
            <person name="Tsubouchi T."/>
            <person name="Morono Y."/>
            <person name="Uchiyama I."/>
            <person name="Ito T."/>
            <person name="Fujiyama A."/>
            <person name="Inagaki F."/>
            <person name="Takami H."/>
        </authorList>
    </citation>
    <scope>NUCLEOTIDE SEQUENCE</scope>
    <source>
        <strain evidence="1">Expedition CK06-06</strain>
    </source>
</reference>
<gene>
    <name evidence="1" type="ORF">S03H2_37014</name>
</gene>
<sequence length="53" mass="5804">TCQNCGTINQVKIGMSGTQTIFCKGCGLEIKLTSDLTLVGLELKREEDEVKAW</sequence>
<organism evidence="1">
    <name type="scientific">marine sediment metagenome</name>
    <dbReference type="NCBI Taxonomy" id="412755"/>
    <lineage>
        <taxon>unclassified sequences</taxon>
        <taxon>metagenomes</taxon>
        <taxon>ecological metagenomes</taxon>
    </lineage>
</organism>
<comment type="caution">
    <text evidence="1">The sequence shown here is derived from an EMBL/GenBank/DDBJ whole genome shotgun (WGS) entry which is preliminary data.</text>
</comment>
<dbReference type="AlphaFoldDB" id="X1HT03"/>
<accession>X1HT03</accession>
<dbReference type="EMBL" id="BARU01022751">
    <property type="protein sequence ID" value="GAH60190.1"/>
    <property type="molecule type" value="Genomic_DNA"/>
</dbReference>
<evidence type="ECO:0000313" key="1">
    <source>
        <dbReference type="EMBL" id="GAH60190.1"/>
    </source>
</evidence>
<proteinExistence type="predicted"/>